<evidence type="ECO:0000256" key="5">
    <source>
        <dbReference type="ARBA" id="ARBA00023128"/>
    </source>
</evidence>
<dbReference type="AGR" id="Xenbase:XB-GENE-6485692"/>
<dbReference type="KEGG" id="xla:108698671"/>
<dbReference type="CTD" id="108698671"/>
<evidence type="ECO:0000256" key="2">
    <source>
        <dbReference type="ARBA" id="ARBA00006718"/>
    </source>
</evidence>
<protein>
    <recommendedName>
        <fullName evidence="7">Iron-sulfur cluster assembly 2 homolog, mitochondrial</fullName>
    </recommendedName>
    <alternativeName>
        <fullName evidence="8">HESB-like domain-containing protein 1</fullName>
    </alternativeName>
</protein>
<evidence type="ECO:0000256" key="6">
    <source>
        <dbReference type="ARBA" id="ARBA00057540"/>
    </source>
</evidence>
<dbReference type="InterPro" id="IPR035903">
    <property type="entry name" value="HesB-like_dom_sf"/>
</dbReference>
<dbReference type="GO" id="GO:0005739">
    <property type="term" value="C:mitochondrion"/>
    <property type="evidence" value="ECO:0000318"/>
    <property type="project" value="GO_Central"/>
</dbReference>
<dbReference type="GO" id="GO:0051604">
    <property type="term" value="P:protein maturation"/>
    <property type="evidence" value="ECO:0000318"/>
    <property type="project" value="GO_Central"/>
</dbReference>
<dbReference type="InterPro" id="IPR016092">
    <property type="entry name" value="ATAP"/>
</dbReference>
<evidence type="ECO:0000313" key="14">
    <source>
        <dbReference type="Xenbase" id="XB-GENE-6485692"/>
    </source>
</evidence>
<dbReference type="STRING" id="8355.A0A1L8F9A7"/>
<evidence type="ECO:0000313" key="12">
    <source>
        <dbReference type="RefSeq" id="XP_018085823.1"/>
    </source>
</evidence>
<dbReference type="GO" id="GO:0016226">
    <property type="term" value="P:iron-sulfur cluster assembly"/>
    <property type="evidence" value="ECO:0000318"/>
    <property type="project" value="GO_Central"/>
</dbReference>
<organism evidence="12">
    <name type="scientific">Xenopus laevis</name>
    <name type="common">African clawed frog</name>
    <dbReference type="NCBI Taxonomy" id="8355"/>
    <lineage>
        <taxon>Eukaryota</taxon>
        <taxon>Metazoa</taxon>
        <taxon>Chordata</taxon>
        <taxon>Craniata</taxon>
        <taxon>Vertebrata</taxon>
        <taxon>Euteleostomi</taxon>
        <taxon>Amphibia</taxon>
        <taxon>Batrachia</taxon>
        <taxon>Anura</taxon>
        <taxon>Pipoidea</taxon>
        <taxon>Pipidae</taxon>
        <taxon>Xenopodinae</taxon>
        <taxon>Xenopus</taxon>
        <taxon>Xenopus</taxon>
    </lineage>
</organism>
<dbReference type="FunFam" id="2.60.300.12:FF:000006">
    <property type="entry name" value="Iron-sulfur cluster assembly 2 mitochondrial"/>
    <property type="match status" value="1"/>
</dbReference>
<dbReference type="PROSITE" id="PS01152">
    <property type="entry name" value="HESB"/>
    <property type="match status" value="1"/>
</dbReference>
<evidence type="ECO:0000256" key="4">
    <source>
        <dbReference type="ARBA" id="ARBA00023004"/>
    </source>
</evidence>
<dbReference type="Xenbase" id="XB-GENE-6485692">
    <property type="gene designation" value="isca2.L"/>
</dbReference>
<keyword evidence="11" id="KW-1185">Reference proteome</keyword>
<evidence type="ECO:0000313" key="13">
    <source>
        <dbReference type="RefSeq" id="XP_041428906.1"/>
    </source>
</evidence>
<keyword evidence="3" id="KW-0479">Metal-binding</keyword>
<comment type="similarity">
    <text evidence="2">Belongs to the HesB/IscA family.</text>
</comment>
<dbReference type="RefSeq" id="XP_041428906.1">
    <property type="nucleotide sequence ID" value="XM_041572972.1"/>
</dbReference>
<dbReference type="OMA" id="INRFAYH"/>
<dbReference type="Proteomes" id="UP000186698">
    <property type="component" value="Chromosome 8L"/>
</dbReference>
<evidence type="ECO:0000256" key="7">
    <source>
        <dbReference type="ARBA" id="ARBA00073313"/>
    </source>
</evidence>
<sequence length="152" mass="16993">MEYDSQHMQNDIHLKSRRTHACRAVLPALLSSKLPVRYLSETLKEGNLLLTDRCIKRLRDVTSGSEFLRLQVESGGCSGFQYKFTFDTEITAEDRVFGDNGARVVVDEHSLQLVTGSTVEYSEELIRSSFQLIKNPQAAQGCSCGASFSIKL</sequence>
<dbReference type="NCBIfam" id="TIGR00049">
    <property type="entry name" value="iron-sulfur cluster assembly accessory protein"/>
    <property type="match status" value="1"/>
</dbReference>
<dbReference type="GeneID" id="108698671"/>
<comment type="subcellular location">
    <subcellularLocation>
        <location evidence="1">Mitochondrion</location>
    </subcellularLocation>
</comment>
<dbReference type="GO" id="GO:0051539">
    <property type="term" value="F:4 iron, 4 sulfur cluster binding"/>
    <property type="evidence" value="ECO:0000318"/>
    <property type="project" value="GO_Central"/>
</dbReference>
<comment type="subunit">
    <text evidence="9">Heterotetramer; forms a dimer of dimers with IBA57. Interacts with [2Fe-2S]-ISCA2 forming the heterodimer [2Fe- 2S]-ISCA2-IBA57 complex; [2Fe-2S] cluster binding is absolutely required to promote the complex formation.</text>
</comment>
<dbReference type="Bgee" id="108698671">
    <property type="expression patterns" value="Expressed in oocyte and 20 other cell types or tissues"/>
</dbReference>
<comment type="function">
    <text evidence="6">Involved in the maturation of mitochondrial 4Fe-4S proteins functioning late in the iron-sulfur cluster assembly pathway. May be involved in the binding of an intermediate of Fe/S cluster assembly.</text>
</comment>
<evidence type="ECO:0000256" key="9">
    <source>
        <dbReference type="ARBA" id="ARBA00093471"/>
    </source>
</evidence>
<evidence type="ECO:0000256" key="3">
    <source>
        <dbReference type="ARBA" id="ARBA00022723"/>
    </source>
</evidence>
<dbReference type="AlphaFoldDB" id="A0A1L8F9A7"/>
<dbReference type="Pfam" id="PF01521">
    <property type="entry name" value="Fe-S_biosyn"/>
    <property type="match status" value="1"/>
</dbReference>
<dbReference type="GO" id="GO:0120510">
    <property type="term" value="C:mitochondrial [4Fe-4S] assembly complex"/>
    <property type="evidence" value="ECO:0007669"/>
    <property type="project" value="UniProtKB-ARBA"/>
</dbReference>
<dbReference type="InterPro" id="IPR000361">
    <property type="entry name" value="ATAP_core_dom"/>
</dbReference>
<dbReference type="RefSeq" id="XP_018085823.1">
    <property type="nucleotide sequence ID" value="XM_018230334.2"/>
</dbReference>
<dbReference type="PaxDb" id="8355-A0A1L8F9A7"/>
<name>A0A1L8F9A7_XENLA</name>
<dbReference type="GO" id="GO:0051537">
    <property type="term" value="F:2 iron, 2 sulfur cluster binding"/>
    <property type="evidence" value="ECO:0000318"/>
    <property type="project" value="GO_Central"/>
</dbReference>
<dbReference type="Gene3D" id="2.60.300.12">
    <property type="entry name" value="HesB-like domain"/>
    <property type="match status" value="1"/>
</dbReference>
<keyword evidence="4" id="KW-0408">Iron</keyword>
<evidence type="ECO:0000256" key="8">
    <source>
        <dbReference type="ARBA" id="ARBA00077082"/>
    </source>
</evidence>
<feature type="domain" description="Core" evidence="10">
    <location>
        <begin position="49"/>
        <end position="145"/>
    </location>
</feature>
<evidence type="ECO:0000256" key="1">
    <source>
        <dbReference type="ARBA" id="ARBA00004173"/>
    </source>
</evidence>
<dbReference type="PANTHER" id="PTHR43011">
    <property type="entry name" value="IRON-SULFUR CLUSTER ASSEMBLY 2 HOMOLOG, MITOCHONDRIAL"/>
    <property type="match status" value="1"/>
</dbReference>
<dbReference type="InterPro" id="IPR017870">
    <property type="entry name" value="FeS_cluster_insertion_CS"/>
</dbReference>
<gene>
    <name evidence="12 13 14" type="primary">isca2.L</name>
</gene>
<accession>A0A1L8F9A7</accession>
<dbReference type="PANTHER" id="PTHR43011:SF1">
    <property type="entry name" value="IRON-SULFUR CLUSTER ASSEMBLY 2 HOMOLOG, MITOCHONDRIAL"/>
    <property type="match status" value="1"/>
</dbReference>
<dbReference type="SUPFAM" id="SSF89360">
    <property type="entry name" value="HesB-like domain"/>
    <property type="match status" value="1"/>
</dbReference>
<dbReference type="GO" id="GO:0005506">
    <property type="term" value="F:iron ion binding"/>
    <property type="evidence" value="ECO:0000318"/>
    <property type="project" value="GO_Central"/>
</dbReference>
<dbReference type="OrthoDB" id="1938621at2759"/>
<proteinExistence type="inferred from homology"/>
<evidence type="ECO:0000259" key="10">
    <source>
        <dbReference type="Pfam" id="PF01521"/>
    </source>
</evidence>
<reference evidence="12" key="1">
    <citation type="submission" date="2022-04" db="UniProtKB">
        <authorList>
            <consortium name="RefSeq"/>
        </authorList>
    </citation>
    <scope>IDENTIFICATION</scope>
    <source>
        <strain evidence="12 13">J_2021</strain>
        <tissue evidence="12 13">Erythrocytes</tissue>
    </source>
</reference>
<keyword evidence="5" id="KW-0496">Mitochondrion</keyword>
<evidence type="ECO:0000313" key="11">
    <source>
        <dbReference type="Proteomes" id="UP000186698"/>
    </source>
</evidence>